<dbReference type="SUPFAM" id="SSF52540">
    <property type="entry name" value="P-loop containing nucleoside triphosphate hydrolases"/>
    <property type="match status" value="1"/>
</dbReference>
<dbReference type="GO" id="GO:0005524">
    <property type="term" value="F:ATP binding"/>
    <property type="evidence" value="ECO:0007669"/>
    <property type="project" value="TreeGrafter"/>
</dbReference>
<dbReference type="AlphaFoldDB" id="C5BXY6"/>
<keyword evidence="2" id="KW-1185">Reference proteome</keyword>
<dbReference type="eggNOG" id="COG1192">
    <property type="taxonomic scope" value="Bacteria"/>
</dbReference>
<gene>
    <name evidence="1" type="ordered locus">Bcav_0618</name>
</gene>
<dbReference type="GO" id="GO:0005829">
    <property type="term" value="C:cytosol"/>
    <property type="evidence" value="ECO:0007669"/>
    <property type="project" value="TreeGrafter"/>
</dbReference>
<dbReference type="InterPro" id="IPR050625">
    <property type="entry name" value="ParA/MinD_ATPase"/>
</dbReference>
<reference evidence="1 2" key="1">
    <citation type="journal article" date="2009" name="Stand. Genomic Sci.">
        <title>Complete genome sequence of Beutenbergia cavernae type strain (HKI 0122).</title>
        <authorList>
            <person name="Land M."/>
            <person name="Pukall R."/>
            <person name="Abt B."/>
            <person name="Goker M."/>
            <person name="Rohde M."/>
            <person name="Glavina Del Rio T."/>
            <person name="Tice H."/>
            <person name="Copeland A."/>
            <person name="Cheng J.F."/>
            <person name="Lucas S."/>
            <person name="Chen F."/>
            <person name="Nolan M."/>
            <person name="Bruce D."/>
            <person name="Goodwin L."/>
            <person name="Pitluck S."/>
            <person name="Ivanova N."/>
            <person name="Mavromatis K."/>
            <person name="Ovchinnikova G."/>
            <person name="Pati A."/>
            <person name="Chen A."/>
            <person name="Palaniappan K."/>
            <person name="Hauser L."/>
            <person name="Chang Y.J."/>
            <person name="Jefferies C.C."/>
            <person name="Saunders E."/>
            <person name="Brettin T."/>
            <person name="Detter J.C."/>
            <person name="Han C."/>
            <person name="Chain P."/>
            <person name="Bristow J."/>
            <person name="Eisen J.A."/>
            <person name="Markowitz V."/>
            <person name="Hugenholtz P."/>
            <person name="Kyrpides N.C."/>
            <person name="Klenk H.P."/>
            <person name="Lapidus A."/>
        </authorList>
    </citation>
    <scope>NUCLEOTIDE SEQUENCE [LARGE SCALE GENOMIC DNA]</scope>
    <source>
        <strain evidence="2">ATCC BAA-8 / DSM 12333 / NBRC 16432</strain>
    </source>
</reference>
<dbReference type="Proteomes" id="UP000007962">
    <property type="component" value="Chromosome"/>
</dbReference>
<dbReference type="EMBL" id="CP001618">
    <property type="protein sequence ID" value="ACQ78880.1"/>
    <property type="molecule type" value="Genomic_DNA"/>
</dbReference>
<dbReference type="InterPro" id="IPR027417">
    <property type="entry name" value="P-loop_NTPase"/>
</dbReference>
<dbReference type="PANTHER" id="PTHR43384:SF11">
    <property type="entry name" value="SEPTUM SITE DETERMINING PROTEIN"/>
    <property type="match status" value="1"/>
</dbReference>
<dbReference type="GO" id="GO:0016887">
    <property type="term" value="F:ATP hydrolysis activity"/>
    <property type="evidence" value="ECO:0007669"/>
    <property type="project" value="TreeGrafter"/>
</dbReference>
<dbReference type="OrthoDB" id="3252838at2"/>
<evidence type="ECO:0000313" key="1">
    <source>
        <dbReference type="EMBL" id="ACQ78880.1"/>
    </source>
</evidence>
<dbReference type="HOGENOM" id="CLU_042654_2_1_11"/>
<sequence>MGETGLRVALRSSDPLLVGHVRRVTDVAGWALDVTPAGGTAPRADVHVDSVRERGPGDPPWARGVRSRREGPLWVAREQPGEWPAPEPASAVVHLLPEADAELAEAIADRAELGHARVVGVVGARGGVGASVFVGALAREAAGAGATCALVDLDPAGGLDVLLAIEHEPGPRWADLDATAGSIPPDALAAALPVWHAVHVLAGDARGGPSAGALVPALRALREAHDVVLLDLSRRADDAGATALAACDDVVVLAPGDVHGAAGLLSLAPRVAGRGHLVVRQGTAGDAVLAAPDELAVASGLGLAGVVRHERALRAGLERGMAPGDRRRSPLVRTARAVARRLVPA</sequence>
<dbReference type="PANTHER" id="PTHR43384">
    <property type="entry name" value="SEPTUM SITE-DETERMINING PROTEIN MIND HOMOLOG, CHLOROPLASTIC-RELATED"/>
    <property type="match status" value="1"/>
</dbReference>
<dbReference type="Gene3D" id="3.40.50.300">
    <property type="entry name" value="P-loop containing nucleotide triphosphate hydrolases"/>
    <property type="match status" value="1"/>
</dbReference>
<accession>C5BXY6</accession>
<dbReference type="GO" id="GO:0051782">
    <property type="term" value="P:negative regulation of cell division"/>
    <property type="evidence" value="ECO:0007669"/>
    <property type="project" value="TreeGrafter"/>
</dbReference>
<protein>
    <submittedName>
        <fullName evidence="1">Uncharacterized protein</fullName>
    </submittedName>
</protein>
<dbReference type="RefSeq" id="WP_012725660.1">
    <property type="nucleotide sequence ID" value="NC_012669.1"/>
</dbReference>
<organism evidence="1 2">
    <name type="scientific">Beutenbergia cavernae (strain ATCC BAA-8 / DSM 12333 / CCUG 43141 / JCM 11478 / NBRC 16432 / NCIMB 13614 / HKI 0122)</name>
    <dbReference type="NCBI Taxonomy" id="471853"/>
    <lineage>
        <taxon>Bacteria</taxon>
        <taxon>Bacillati</taxon>
        <taxon>Actinomycetota</taxon>
        <taxon>Actinomycetes</taxon>
        <taxon>Micrococcales</taxon>
        <taxon>Beutenbergiaceae</taxon>
        <taxon>Beutenbergia</taxon>
    </lineage>
</organism>
<name>C5BXY6_BEUC1</name>
<dbReference type="KEGG" id="bcv:Bcav_0618"/>
<dbReference type="InterPro" id="IPR017746">
    <property type="entry name" value="Cellulose_synthase_operon_BcsQ"/>
</dbReference>
<dbReference type="GO" id="GO:0009898">
    <property type="term" value="C:cytoplasmic side of plasma membrane"/>
    <property type="evidence" value="ECO:0007669"/>
    <property type="project" value="TreeGrafter"/>
</dbReference>
<evidence type="ECO:0000313" key="2">
    <source>
        <dbReference type="Proteomes" id="UP000007962"/>
    </source>
</evidence>
<dbReference type="STRING" id="471853.Bcav_0618"/>
<dbReference type="Pfam" id="PF06564">
    <property type="entry name" value="CBP_BcsQ"/>
    <property type="match status" value="1"/>
</dbReference>
<proteinExistence type="predicted"/>